<dbReference type="PANTHER" id="PTHR32552">
    <property type="entry name" value="FERRICHROME IRON RECEPTOR-RELATED"/>
    <property type="match status" value="1"/>
</dbReference>
<dbReference type="SUPFAM" id="SSF49464">
    <property type="entry name" value="Carboxypeptidase regulatory domain-like"/>
    <property type="match status" value="1"/>
</dbReference>
<sequence length="1042" mass="115351">MTLLKTFCTFAPNCEIHLEVLIFLYYSMNKRFFIAVLLTIYGSILLAQEKTVSGKVTDEGGIPLPGVTVVVKATTRGMATDMDGKYSIQVKEGATIEFSSVGFISQSKKIPTGGGKTFTLNIILKEETQQLGEVVVTALGIKRQEKALSYNVQQVKAEELTKVKDANFVNNLNGKVAGVNIQRSASGVGGATKVIMRGAKSITGSNNALYVVDGIPLNNASSASDGGDNGIVGGGESISDFNPEDIESINVLTGPSAAALYGAAAANGVVIINTKKGKEGKVAVNFNSKVEVLTPFITPEFQNTYGSSGETSWGPKLATPSTYDPLKFFHTGIVHNNAVDFSLGSAQNQTFVSFASTDSKGIIPTNGYYRHNFMGRNTSHFFNNKLHFDFSASYILQGNQNMYSQGGWFNPLTSLYLFPRGDNFEELKAWERWNPSRKIHEQYYPYVGNVSNGVVKENPYWNIYRQLFFEKRKRNMYSASLTYDVLSWLNISGRVRIDNTQGEGEMRAYATSDPSTGVGKRGEWRYTMRTINQTYADIMLNINKDFGKYVDHDSNDRKLFNITANIGSSYDDNLNKTAGFRGNLHTISNFFAASNLDPRGGKVQTHSHTRNIAVFGSTELGWKSRLFLTLTGRTDWASQLVNTKDEAIFYPSVGLSGVISEFVKMPEWLSYLKVRGSYTEVGSPISQEGFTPGTRTFGFSGTGISPDRDYPFPDFTAERTKSYEIGMNAKLLKNALSLDVTLYKSNTYNQLLSYDLPESSGYKRLWLQAGNIENKGIEAGLGFNQSFGKLDWSSHITFTRNVNLVKELVHNYRNPIDGSHFSITKVGGIREGGSMTDVITDKLLKRGADGKLVDSGKGTYEIDNTREYLIGNTAPDFTMGWRNSFTFMKNLSLDVMIYGRFGGIVQSRTQAWLDQYGVSKATADARDRGGVMIDGQLYDAKKYYETIANGGVSLPAYYSYDATNIRIQELSLTYRLPLNEINKMKWLKSLSMSVTGYNLAMLYLRAPFDPESTVNTRGYSNTADFFRMPSLRSLGISIKAAL</sequence>
<dbReference type="Gene3D" id="2.60.40.1120">
    <property type="entry name" value="Carboxypeptidase-like, regulatory domain"/>
    <property type="match status" value="1"/>
</dbReference>
<evidence type="ECO:0000256" key="1">
    <source>
        <dbReference type="ARBA" id="ARBA00004571"/>
    </source>
</evidence>
<keyword evidence="2 11" id="KW-0813">Transport</keyword>
<dbReference type="Gene3D" id="2.170.130.10">
    <property type="entry name" value="TonB-dependent receptor, plug domain"/>
    <property type="match status" value="1"/>
</dbReference>
<evidence type="ECO:0000313" key="14">
    <source>
        <dbReference type="Proteomes" id="UP000249891"/>
    </source>
</evidence>
<keyword evidence="4" id="KW-0410">Iron transport</keyword>
<dbReference type="Gene3D" id="2.40.170.20">
    <property type="entry name" value="TonB-dependent receptor, beta-barrel domain"/>
    <property type="match status" value="1"/>
</dbReference>
<dbReference type="Pfam" id="PF07715">
    <property type="entry name" value="Plug"/>
    <property type="match status" value="1"/>
</dbReference>
<organism evidence="13 14">
    <name type="scientific">Capnocytophaga ochracea</name>
    <dbReference type="NCBI Taxonomy" id="1018"/>
    <lineage>
        <taxon>Bacteria</taxon>
        <taxon>Pseudomonadati</taxon>
        <taxon>Bacteroidota</taxon>
        <taxon>Flavobacteriia</taxon>
        <taxon>Flavobacteriales</taxon>
        <taxon>Flavobacteriaceae</taxon>
        <taxon>Capnocytophaga</taxon>
    </lineage>
</organism>
<evidence type="ECO:0000256" key="11">
    <source>
        <dbReference type="PROSITE-ProRule" id="PRU01360"/>
    </source>
</evidence>
<dbReference type="InterPro" id="IPR023996">
    <property type="entry name" value="TonB-dep_OMP_SusC/RagA"/>
</dbReference>
<evidence type="ECO:0000256" key="4">
    <source>
        <dbReference type="ARBA" id="ARBA00022496"/>
    </source>
</evidence>
<evidence type="ECO:0000256" key="9">
    <source>
        <dbReference type="ARBA" id="ARBA00023136"/>
    </source>
</evidence>
<dbReference type="InterPro" id="IPR036942">
    <property type="entry name" value="Beta-barrel_TonB_sf"/>
</dbReference>
<comment type="subcellular location">
    <subcellularLocation>
        <location evidence="1 11">Cell outer membrane</location>
        <topology evidence="1 11">Multi-pass membrane protein</topology>
    </subcellularLocation>
</comment>
<keyword evidence="7" id="KW-0406">Ion transport</keyword>
<dbReference type="AlphaFoldDB" id="A0A2X2RL03"/>
<keyword evidence="10 11" id="KW-0998">Cell outer membrane</keyword>
<dbReference type="NCBIfam" id="TIGR04057">
    <property type="entry name" value="SusC_RagA_signa"/>
    <property type="match status" value="1"/>
</dbReference>
<evidence type="ECO:0000259" key="12">
    <source>
        <dbReference type="Pfam" id="PF07715"/>
    </source>
</evidence>
<keyword evidence="5 11" id="KW-0812">Transmembrane</keyword>
<evidence type="ECO:0000313" key="13">
    <source>
        <dbReference type="EMBL" id="SQA77363.1"/>
    </source>
</evidence>
<gene>
    <name evidence="13" type="ORF">NCTC11546_00569</name>
</gene>
<keyword evidence="3 11" id="KW-1134">Transmembrane beta strand</keyword>
<dbReference type="PANTHER" id="PTHR32552:SF81">
    <property type="entry name" value="TONB-DEPENDENT OUTER MEMBRANE RECEPTOR"/>
    <property type="match status" value="1"/>
</dbReference>
<accession>A0A2X2RL03</accession>
<evidence type="ECO:0000256" key="5">
    <source>
        <dbReference type="ARBA" id="ARBA00022692"/>
    </source>
</evidence>
<dbReference type="InterPro" id="IPR008969">
    <property type="entry name" value="CarboxyPept-like_regulatory"/>
</dbReference>
<evidence type="ECO:0000256" key="3">
    <source>
        <dbReference type="ARBA" id="ARBA00022452"/>
    </source>
</evidence>
<dbReference type="InterPro" id="IPR023997">
    <property type="entry name" value="TonB-dep_OMP_SusC/RagA_CS"/>
</dbReference>
<keyword evidence="13" id="KW-0675">Receptor</keyword>
<evidence type="ECO:0000256" key="7">
    <source>
        <dbReference type="ARBA" id="ARBA00023065"/>
    </source>
</evidence>
<dbReference type="GO" id="GO:0009279">
    <property type="term" value="C:cell outer membrane"/>
    <property type="evidence" value="ECO:0007669"/>
    <property type="project" value="UniProtKB-SubCell"/>
</dbReference>
<keyword evidence="6" id="KW-0408">Iron</keyword>
<evidence type="ECO:0000256" key="10">
    <source>
        <dbReference type="ARBA" id="ARBA00023237"/>
    </source>
</evidence>
<evidence type="ECO:0000256" key="8">
    <source>
        <dbReference type="ARBA" id="ARBA00023077"/>
    </source>
</evidence>
<dbReference type="SUPFAM" id="SSF56935">
    <property type="entry name" value="Porins"/>
    <property type="match status" value="1"/>
</dbReference>
<keyword evidence="9 11" id="KW-0472">Membrane</keyword>
<dbReference type="GO" id="GO:0006826">
    <property type="term" value="P:iron ion transport"/>
    <property type="evidence" value="ECO:0007669"/>
    <property type="project" value="UniProtKB-KW"/>
</dbReference>
<reference evidence="13 14" key="1">
    <citation type="submission" date="2018-06" db="EMBL/GenBank/DDBJ databases">
        <authorList>
            <consortium name="Pathogen Informatics"/>
            <person name="Doyle S."/>
        </authorList>
    </citation>
    <scope>NUCLEOTIDE SEQUENCE [LARGE SCALE GENOMIC DNA]</scope>
    <source>
        <strain evidence="13 14">NCTC11546</strain>
    </source>
</reference>
<dbReference type="InterPro" id="IPR012910">
    <property type="entry name" value="Plug_dom"/>
</dbReference>
<evidence type="ECO:0000256" key="6">
    <source>
        <dbReference type="ARBA" id="ARBA00023004"/>
    </source>
</evidence>
<dbReference type="Proteomes" id="UP000249891">
    <property type="component" value="Unassembled WGS sequence"/>
</dbReference>
<protein>
    <submittedName>
        <fullName evidence="13">Outer membrane receptor FepA</fullName>
    </submittedName>
</protein>
<dbReference type="InterPro" id="IPR039426">
    <property type="entry name" value="TonB-dep_rcpt-like"/>
</dbReference>
<name>A0A2X2RL03_CAPOC</name>
<keyword evidence="8" id="KW-0798">TonB box</keyword>
<dbReference type="InterPro" id="IPR037066">
    <property type="entry name" value="Plug_dom_sf"/>
</dbReference>
<dbReference type="NCBIfam" id="TIGR04056">
    <property type="entry name" value="OMP_RagA_SusC"/>
    <property type="match status" value="1"/>
</dbReference>
<evidence type="ECO:0000256" key="2">
    <source>
        <dbReference type="ARBA" id="ARBA00022448"/>
    </source>
</evidence>
<dbReference type="PROSITE" id="PS52016">
    <property type="entry name" value="TONB_DEPENDENT_REC_3"/>
    <property type="match status" value="1"/>
</dbReference>
<proteinExistence type="inferred from homology"/>
<comment type="similarity">
    <text evidence="11">Belongs to the TonB-dependent receptor family.</text>
</comment>
<feature type="domain" description="TonB-dependent receptor plug" evidence="12">
    <location>
        <begin position="147"/>
        <end position="269"/>
    </location>
</feature>
<dbReference type="Pfam" id="PF13715">
    <property type="entry name" value="CarbopepD_reg_2"/>
    <property type="match status" value="1"/>
</dbReference>
<dbReference type="EMBL" id="UARG01000017">
    <property type="protein sequence ID" value="SQA77363.1"/>
    <property type="molecule type" value="Genomic_DNA"/>
</dbReference>